<proteinExistence type="predicted"/>
<name>A0ACB8B9Z8_9AGAM</name>
<gene>
    <name evidence="1" type="ORF">BV22DRAFT_670296</name>
</gene>
<comment type="caution">
    <text evidence="1">The sequence shown here is derived from an EMBL/GenBank/DDBJ whole genome shotgun (WGS) entry which is preliminary data.</text>
</comment>
<protein>
    <submittedName>
        <fullName evidence="1">NAD(P)-binding protein</fullName>
    </submittedName>
</protein>
<sequence>MPSSEPRLDPHIIPTSIRPRIMKKSLSAFVYEQWSTVPPVVTADLSEETVIIVGASAGIGLEATKHFARMKPGRLIVACRNEAKGKSAVAGVPWLLRTGFSADSLVEVGNETGYNRAELWLVDLADFASVIAFANKFERGGGRLDVLVMNAGILMTEYEGTVDGWESTIQVNHLSTALLSLLLLPHLWKSASPSKPSRLVIVSSDVHYWVKFKPEIQSSQTPLKMLGSKEYSTPTNMEQRYNESKLLNVFFVRALTEHLSQHSVTTIAVNPGFCYSQLRRTIYSQRLKNIWMAGMEKVFAWTSEQGSRQLVYAAIGGREDESKMRAGYVNRGTTVEVADFVLSEDGGRMQAKIWASPGFRTSQMGDGSWCALKLTLSRTGRDYSDFEWSLKPSRSDKKGVLGPLNGIAVDASSAHQPSSLTYIAEFMAGVSSSIVIVYRKMQHTGDHICGSCMTFKFKLKGTPEG</sequence>
<keyword evidence="2" id="KW-1185">Reference proteome</keyword>
<organism evidence="1 2">
    <name type="scientific">Leucogyrophana mollusca</name>
    <dbReference type="NCBI Taxonomy" id="85980"/>
    <lineage>
        <taxon>Eukaryota</taxon>
        <taxon>Fungi</taxon>
        <taxon>Dikarya</taxon>
        <taxon>Basidiomycota</taxon>
        <taxon>Agaricomycotina</taxon>
        <taxon>Agaricomycetes</taxon>
        <taxon>Agaricomycetidae</taxon>
        <taxon>Boletales</taxon>
        <taxon>Boletales incertae sedis</taxon>
        <taxon>Leucogyrophana</taxon>
    </lineage>
</organism>
<reference evidence="1" key="1">
    <citation type="journal article" date="2021" name="New Phytol.">
        <title>Evolutionary innovations through gain and loss of genes in the ectomycorrhizal Boletales.</title>
        <authorList>
            <person name="Wu G."/>
            <person name="Miyauchi S."/>
            <person name="Morin E."/>
            <person name="Kuo A."/>
            <person name="Drula E."/>
            <person name="Varga T."/>
            <person name="Kohler A."/>
            <person name="Feng B."/>
            <person name="Cao Y."/>
            <person name="Lipzen A."/>
            <person name="Daum C."/>
            <person name="Hundley H."/>
            <person name="Pangilinan J."/>
            <person name="Johnson J."/>
            <person name="Barry K."/>
            <person name="LaButti K."/>
            <person name="Ng V."/>
            <person name="Ahrendt S."/>
            <person name="Min B."/>
            <person name="Choi I.G."/>
            <person name="Park H."/>
            <person name="Plett J.M."/>
            <person name="Magnuson J."/>
            <person name="Spatafora J.W."/>
            <person name="Nagy L.G."/>
            <person name="Henrissat B."/>
            <person name="Grigoriev I.V."/>
            <person name="Yang Z.L."/>
            <person name="Xu J."/>
            <person name="Martin F.M."/>
        </authorList>
    </citation>
    <scope>NUCLEOTIDE SEQUENCE</scope>
    <source>
        <strain evidence="1">KUC20120723A-06</strain>
    </source>
</reference>
<dbReference type="EMBL" id="MU266491">
    <property type="protein sequence ID" value="KAH7922272.1"/>
    <property type="molecule type" value="Genomic_DNA"/>
</dbReference>
<dbReference type="Proteomes" id="UP000790709">
    <property type="component" value="Unassembled WGS sequence"/>
</dbReference>
<evidence type="ECO:0000313" key="2">
    <source>
        <dbReference type="Proteomes" id="UP000790709"/>
    </source>
</evidence>
<accession>A0ACB8B9Z8</accession>
<evidence type="ECO:0000313" key="1">
    <source>
        <dbReference type="EMBL" id="KAH7922272.1"/>
    </source>
</evidence>